<dbReference type="InterPro" id="IPR032675">
    <property type="entry name" value="LRR_dom_sf"/>
</dbReference>
<gene>
    <name evidence="12" type="primary">LOC113399592</name>
</gene>
<keyword evidence="6" id="KW-0969">Cilium</keyword>
<dbReference type="InterPro" id="IPR001611">
    <property type="entry name" value="Leu-rich_rpt"/>
</dbReference>
<protein>
    <recommendedName>
        <fullName evidence="8">Dynein axonemal assembly factor 1 homolog</fullName>
    </recommendedName>
</protein>
<evidence type="ECO:0000256" key="9">
    <source>
        <dbReference type="SAM" id="Coils"/>
    </source>
</evidence>
<feature type="compositionally biased region" description="Basic and acidic residues" evidence="10">
    <location>
        <begin position="1565"/>
        <end position="1579"/>
    </location>
</feature>
<reference evidence="12" key="1">
    <citation type="submission" date="2025-08" db="UniProtKB">
        <authorList>
            <consortium name="RefSeq"/>
        </authorList>
    </citation>
    <scope>IDENTIFICATION</scope>
    <source>
        <tissue evidence="12">Whole body</tissue>
    </source>
</reference>
<feature type="region of interest" description="Disordered" evidence="10">
    <location>
        <begin position="1032"/>
        <end position="1065"/>
    </location>
</feature>
<feature type="region of interest" description="Disordered" evidence="10">
    <location>
        <begin position="710"/>
        <end position="738"/>
    </location>
</feature>
<feature type="coiled-coil region" evidence="9">
    <location>
        <begin position="517"/>
        <end position="544"/>
    </location>
</feature>
<evidence type="ECO:0000256" key="7">
    <source>
        <dbReference type="ARBA" id="ARBA00023273"/>
    </source>
</evidence>
<dbReference type="InterPro" id="IPR050576">
    <property type="entry name" value="Cilia_flagella_integrity"/>
</dbReference>
<evidence type="ECO:0000256" key="1">
    <source>
        <dbReference type="ARBA" id="ARBA00003843"/>
    </source>
</evidence>
<dbReference type="SUPFAM" id="SSF52075">
    <property type="entry name" value="Outer arm dynein light chain 1"/>
    <property type="match status" value="1"/>
</dbReference>
<dbReference type="PANTHER" id="PTHR45973:SF9">
    <property type="entry name" value="LEUCINE-RICH REPEAT-CONTAINING PROTEIN 46"/>
    <property type="match status" value="1"/>
</dbReference>
<feature type="compositionally biased region" description="Acidic residues" evidence="10">
    <location>
        <begin position="1730"/>
        <end position="1739"/>
    </location>
</feature>
<evidence type="ECO:0000313" key="11">
    <source>
        <dbReference type="Proteomes" id="UP001652626"/>
    </source>
</evidence>
<feature type="region of interest" description="Disordered" evidence="10">
    <location>
        <begin position="1526"/>
        <end position="1579"/>
    </location>
</feature>
<feature type="compositionally biased region" description="Polar residues" evidence="10">
    <location>
        <begin position="1747"/>
        <end position="1757"/>
    </location>
</feature>
<dbReference type="SMART" id="SM00365">
    <property type="entry name" value="LRR_SD22"/>
    <property type="match status" value="4"/>
</dbReference>
<comment type="similarity">
    <text evidence="3">Belongs to the DNAAF1 family.</text>
</comment>
<dbReference type="GeneID" id="113399592"/>
<comment type="subcellular location">
    <subcellularLocation>
        <location evidence="2">Cell projection</location>
        <location evidence="2">Cilium</location>
    </subcellularLocation>
</comment>
<name>A0ABM4AU49_VANTA</name>
<evidence type="ECO:0000256" key="4">
    <source>
        <dbReference type="ARBA" id="ARBA00022614"/>
    </source>
</evidence>
<dbReference type="RefSeq" id="XP_064074806.1">
    <property type="nucleotide sequence ID" value="XM_064218736.1"/>
</dbReference>
<keyword evidence="4" id="KW-0433">Leucine-rich repeat</keyword>
<dbReference type="PROSITE" id="PS51450">
    <property type="entry name" value="LRR"/>
    <property type="match status" value="4"/>
</dbReference>
<evidence type="ECO:0000256" key="6">
    <source>
        <dbReference type="ARBA" id="ARBA00023069"/>
    </source>
</evidence>
<evidence type="ECO:0000256" key="5">
    <source>
        <dbReference type="ARBA" id="ARBA00022737"/>
    </source>
</evidence>
<keyword evidence="9" id="KW-0175">Coiled coil</keyword>
<comment type="function">
    <text evidence="1">Cilium-specific protein required for cilia structures.</text>
</comment>
<dbReference type="PANTHER" id="PTHR45973">
    <property type="entry name" value="PROTEIN PHOSPHATASE 1 REGULATORY SUBUNIT SDS22-RELATED"/>
    <property type="match status" value="1"/>
</dbReference>
<keyword evidence="5" id="KW-0677">Repeat</keyword>
<feature type="compositionally biased region" description="Basic and acidic residues" evidence="10">
    <location>
        <begin position="1761"/>
        <end position="1787"/>
    </location>
</feature>
<organism evidence="11 12">
    <name type="scientific">Vanessa tameamea</name>
    <name type="common">Kamehameha butterfly</name>
    <dbReference type="NCBI Taxonomy" id="334116"/>
    <lineage>
        <taxon>Eukaryota</taxon>
        <taxon>Metazoa</taxon>
        <taxon>Ecdysozoa</taxon>
        <taxon>Arthropoda</taxon>
        <taxon>Hexapoda</taxon>
        <taxon>Insecta</taxon>
        <taxon>Pterygota</taxon>
        <taxon>Neoptera</taxon>
        <taxon>Endopterygota</taxon>
        <taxon>Lepidoptera</taxon>
        <taxon>Glossata</taxon>
        <taxon>Ditrysia</taxon>
        <taxon>Papilionoidea</taxon>
        <taxon>Nymphalidae</taxon>
        <taxon>Nymphalinae</taxon>
        <taxon>Vanessa</taxon>
    </lineage>
</organism>
<dbReference type="Gene3D" id="3.80.10.10">
    <property type="entry name" value="Ribonuclease Inhibitor"/>
    <property type="match status" value="2"/>
</dbReference>
<feature type="coiled-coil region" evidence="9">
    <location>
        <begin position="446"/>
        <end position="483"/>
    </location>
</feature>
<feature type="region of interest" description="Disordered" evidence="10">
    <location>
        <begin position="1713"/>
        <end position="1790"/>
    </location>
</feature>
<sequence length="1838" mass="209771">METSDLKVGDSDYIATKTAELKEFFKDAKFPQSVIDKAIENELKPLIQGVNVDRPYIAASASGTVKSEYEVMTGQPFTNIEDHSKPLTSEQIKELVKNSPIIAEKARQIQIVINHDSLNNDIAVPLDQVNISKYDDIQSELDSSVGDAAKQNTIKYRNMQVLMNAAAAYRSKSQIFKTQTINEENISNDSESSDEREFDAIDKVVTECTNKSYETRYQETKEMLQQLADKHEDPNEINKSERSPRKLQIEENKILKESSYCLVRGPKTDSSFEGIKESYAINDALNIPMKDNPIKLDLSGEIKNKIDSEQPVCIDKSNAEDCSPKNFEVKLKATEKVLNDINCILSKDEHYINENNRDETKSLSCSFKQTDSVLSLQNNSCNSRQANNHRVKFDENMERSLHNTLENIFEIGKNENAENNELEFREMKNLARNIVEGAENLNTLIKEDITNKLNSMNELLNGVNEALENSRKSNLAYQKLKEENEIDRKHRSITENDTEEIGNNIDNEPKSSSHLEINDIHSAINKLNDEIKCHESRINTSKANYESRNKECKEFLKDLDEVLQKSHSILHPKSTNFNGGNSEKMESKCLLQIDESDKVDESINCDVVKRDVVGNKDLEKNRKIDRLLYDIKDKMKDNKEVLRLANNLLRREENKKVSTSQSVSIVETDDKAKGDYVRKDELLDKNDNDKDDKILEVPPLDKVLIDKNEEEDKKQQEKNDKQRQFQSKIDKELEEQDRGPRMTKELIKNLCKQHKLYSTPYLNDILYLHFKGFPRIENLEEYTGLKCIFLENNGIQKIEGLDTLSELKCLYLHYNIVRKIENLNGCPKLNSLNLDHNFVTKIENLDVVPDLQTLSISHNMLSSIDDLNDLRFCKNLSVLDLSYNRLEDPIIVDVLADMAVLKVLVLTGNPVVRNIPAYRKTLTLRLLELLNLDNRPVFPRDRACAEAWRRGGVQEEVAERRRWIAKDQEKVMQSVRYLIKMRDENKAKREARELLEQEKTGLLAIENKNNEIDSKENFEGVKGIELNTEEKDVKSNSNVIEDTLTDSETDDTTSESDSSDSDKDSKGKIVICHHIIISPYSSTGVRRPLQMHATVVFLRQLASSSCQPSCANRHSTVPEDVLHYVCRDAVSTLEHVFPNGYRFYYKYGQPTATSAYYQETSKIEWSQIDQGKRLVQELKEEQSCEDQWTGFNMGPNSGDRNTSTDLNAISNLLFNQTPHVERQGTSEIITESIEQSKQKTKSDENLLKTKESVDTNERKPLIEIIEEYNKRSQESERNKGLNKVTIKEVKTDSTGDQDYKEKLSNKKILITEVNNDNMAEVKRDDINYGGGSDNEVNMPHANQQQITEITTTNELGTSDSDGVAFLKYMHRMNSKASDNNLDLEPSAEDLEIFEELEKEQVEREARFARGEPAVDPMKLYDEKIMQEFHKGQEPTPAHALEEKNFVTKYDHYNAFDRVALSQLTCGNPPDNSKVKITHIPGAVLYQNIEKQLPVPELQYHIGDEVIEPGPSSDDTESVYISNESDAISSESDILESPKSRNKQIVQKNLRGYKTKDNNCDEDGEADKLNDENSRKGDECHSTCETLGNMDSDEAKQSIIDAINSYEDNRFPSQGVNYSDMAQNARIEDSVATEILKKTIKYEEQEMYKQLDVVTSYASRVDNSTNTIIEKISDGLENEYTLPEVSRILETHIEEEEIHQRTLKYVNYIPSPTESLADDNEDTLVPSQDISLEDTLTEENEQGKASEANDSGICNESMDTGKVNDEIKHQNKHTDNIEVSNDEMKSEPSETQMVDVSADDEIFVDCEDDVNDLAEKVKKCDPVENYSLEMKLALGLSKD</sequence>
<proteinExistence type="inferred from homology"/>
<keyword evidence="11" id="KW-1185">Reference proteome</keyword>
<evidence type="ECO:0000256" key="8">
    <source>
        <dbReference type="ARBA" id="ARBA00024433"/>
    </source>
</evidence>
<evidence type="ECO:0000256" key="3">
    <source>
        <dbReference type="ARBA" id="ARBA00006453"/>
    </source>
</evidence>
<evidence type="ECO:0000256" key="10">
    <source>
        <dbReference type="SAM" id="MobiDB-lite"/>
    </source>
</evidence>
<keyword evidence="7" id="KW-0966">Cell projection</keyword>
<evidence type="ECO:0000256" key="2">
    <source>
        <dbReference type="ARBA" id="ARBA00004138"/>
    </source>
</evidence>
<feature type="compositionally biased region" description="Acidic residues" evidence="10">
    <location>
        <begin position="1043"/>
        <end position="1059"/>
    </location>
</feature>
<accession>A0ABM4AU49</accession>
<evidence type="ECO:0000313" key="12">
    <source>
        <dbReference type="RefSeq" id="XP_064074806.1"/>
    </source>
</evidence>
<dbReference type="Proteomes" id="UP001652626">
    <property type="component" value="Chromosome 24"/>
</dbReference>